<dbReference type="Proteomes" id="UP000185612">
    <property type="component" value="Unassembled WGS sequence"/>
</dbReference>
<dbReference type="PROSITE" id="PS50022">
    <property type="entry name" value="FA58C_3"/>
    <property type="match status" value="1"/>
</dbReference>
<sequence length="1283" mass="135735">MTAFVGGATTALADETTTPTLTGEGLTGVVPALKNVQLTPDAAPWRLQAATRVVLVESDSVDLSAEAATFARDLDEKSELLTAPPQVVTLAAGTHAATDIVLKSGAVAGTDKADAYQLQVDASGVSITGADKHAVFLGTRTVLQSIISAGGLQAATVTDWPDYATRSLHVDAARKYFSPQWFKDQIKRMSLLKLTELQYHFSENEGFRLQTEMYPEVVSEEHITKAELAEILAVAREYHIEVIPAMDIPGHMGKVLEAHPEWRAGNDNVGRRVLDYSKPEVRKFVTDLIDEFAPLFPTDKWHIGGDEVFDPDRLASLGRSFPSLQAYATENVGAGASVMDGYMHYLSTVDSYLNNNGKSRVRAWNDALYVGDQASLPADVEVTYWTKWHRTMPSVAKLVEKGHKLINYHDGFFYYVLPRCPTCAYNQRVPASAIYDNWLPVNFSGNQTAPADSVLGSSYAIWADKPDLETEEVIANGIRLPLAAMAERVYAGEQSQVPYSVWEHRINVIDGKASGLPPAPPVDTSIPVENMSVTATSEESAMEDGRARNVLDGRTNTIWHTRWSGPRDSLPQSLIFELNSSYDLTGLRYTPRQDLASDPSNSMIREYRIYVSADGQTWGEPVATGQFPRGAAVQEVPFPKTTGRFVKFEAISAQVGTSHASAAEVRLYGEKAAAPEPPAPEAKVQLNVTASPATTERLTGGQQVVYTVRVVNAGTQPQQLQVVGGHGQGKFVVTDAEATLQGEGASGEAANDDNAGSWTGTLPAGGQLVLEISGNVKADATGELQFATVVSSGDTQLADSTLTHQIQTAGPEPAPDSMPEVTLTSQPAAGTEIAPGQTVVYQLRAHNTTNKEQQVAVGGLFDIEQLSLKSVNAHLFASEGAAPTPLTFDRANESASWRGAIPAGAVLTAQFTAEVRADGAGQAEAVFIVLGANLADAFSQQVLHPIKAAPTPTPTPTPTVTPTPTATPTPTETPAPTPTPTAAPLEVVRVAGANRVDTAIKVMQAGDFSDAAVLSTGASFADAMAAGPLAGALRAPVLLTMGPSLEPNLLSALKAESVRKVYVVGGPGAVSEAKVAQLRAAGIEVHRIAGRDRFRTAVAVAEETIRLTGAPARVYLADGMDYADALTTGVAAAKNKGVLILTNRDKLPQVSEKFLMDHLSAATVAVGGNAIAAGKSIGLISGVTMETIAGRSRYATAAELADKHLPQAKMAVVVSGQNYADALAGAALAVNSDGMLLLTATNRVPAPTEELLRARPAVEDVAVLGGPGTISPEVDKALRELVR</sequence>
<dbReference type="Pfam" id="PF25549">
    <property type="entry name" value="DUF7927"/>
    <property type="match status" value="1"/>
</dbReference>
<feature type="domain" description="F5/8 type C" evidence="6">
    <location>
        <begin position="514"/>
        <end position="670"/>
    </location>
</feature>
<dbReference type="PANTHER" id="PTHR43678:SF1">
    <property type="entry name" value="BETA-N-ACETYLHEXOSAMINIDASE"/>
    <property type="match status" value="1"/>
</dbReference>
<evidence type="ECO:0000256" key="5">
    <source>
        <dbReference type="SAM" id="MobiDB-lite"/>
    </source>
</evidence>
<reference evidence="8" key="1">
    <citation type="submission" date="2016-12" db="EMBL/GenBank/DDBJ databases">
        <authorList>
            <person name="Meng X."/>
        </authorList>
    </citation>
    <scope>NUCLEOTIDE SEQUENCE [LARGE SCALE GENOMIC DNA]</scope>
    <source>
        <strain evidence="8">DSM 20732</strain>
    </source>
</reference>
<dbReference type="Pfam" id="PF00728">
    <property type="entry name" value="Glyco_hydro_20"/>
    <property type="match status" value="1"/>
</dbReference>
<dbReference type="InterPro" id="IPR015883">
    <property type="entry name" value="Glyco_hydro_20_cat"/>
</dbReference>
<dbReference type="SUPFAM" id="SSF49785">
    <property type="entry name" value="Galactose-binding domain-like"/>
    <property type="match status" value="1"/>
</dbReference>
<dbReference type="PANTHER" id="PTHR43678">
    <property type="entry name" value="PUTATIVE (AFU_ORTHOLOGUE AFUA_2G00640)-RELATED"/>
    <property type="match status" value="1"/>
</dbReference>
<dbReference type="RefSeq" id="WP_073822091.1">
    <property type="nucleotide sequence ID" value="NZ_MQVS01000001.1"/>
</dbReference>
<dbReference type="Gene3D" id="3.20.20.80">
    <property type="entry name" value="Glycosidases"/>
    <property type="match status" value="1"/>
</dbReference>
<protein>
    <recommendedName>
        <fullName evidence="6">F5/8 type C domain-containing protein</fullName>
    </recommendedName>
</protein>
<dbReference type="Gene3D" id="2.60.120.260">
    <property type="entry name" value="Galactose-binding domain-like"/>
    <property type="match status" value="1"/>
</dbReference>
<feature type="region of interest" description="Disordered" evidence="5">
    <location>
        <begin position="947"/>
        <end position="982"/>
    </location>
</feature>
<dbReference type="InterPro" id="IPR017853">
    <property type="entry name" value="GH"/>
</dbReference>
<dbReference type="InterPro" id="IPR057687">
    <property type="entry name" value="DUF7927"/>
</dbReference>
<name>A0A1Q5PY95_9ACTO</name>
<dbReference type="Gene3D" id="3.40.50.12090">
    <property type="match status" value="1"/>
</dbReference>
<dbReference type="GO" id="GO:0005975">
    <property type="term" value="P:carbohydrate metabolic process"/>
    <property type="evidence" value="ECO:0007669"/>
    <property type="project" value="InterPro"/>
</dbReference>
<dbReference type="EMBL" id="MQVS01000001">
    <property type="protein sequence ID" value="OKL52583.1"/>
    <property type="molecule type" value="Genomic_DNA"/>
</dbReference>
<dbReference type="InterPro" id="IPR008979">
    <property type="entry name" value="Galactose-bd-like_sf"/>
</dbReference>
<gene>
    <name evidence="7" type="ORF">BSZ40_00180</name>
</gene>
<dbReference type="Pfam" id="PF04122">
    <property type="entry name" value="CW_binding_2"/>
    <property type="match status" value="3"/>
</dbReference>
<keyword evidence="8" id="KW-1185">Reference proteome</keyword>
<keyword evidence="2" id="KW-0378">Hydrolase</keyword>
<feature type="active site" description="Proton donor" evidence="4">
    <location>
        <position position="307"/>
    </location>
</feature>
<evidence type="ECO:0000313" key="8">
    <source>
        <dbReference type="Proteomes" id="UP000185612"/>
    </source>
</evidence>
<dbReference type="PRINTS" id="PR00738">
    <property type="entry name" value="GLHYDRLASE20"/>
</dbReference>
<comment type="caution">
    <text evidence="7">The sequence shown here is derived from an EMBL/GenBank/DDBJ whole genome shotgun (WGS) entry which is preliminary data.</text>
</comment>
<comment type="similarity">
    <text evidence="1">Belongs to the glycosyl hydrolase 20 family.</text>
</comment>
<evidence type="ECO:0000256" key="3">
    <source>
        <dbReference type="ARBA" id="ARBA00023295"/>
    </source>
</evidence>
<dbReference type="CDD" id="cd06564">
    <property type="entry name" value="GH20_DspB_LnbB-like"/>
    <property type="match status" value="1"/>
</dbReference>
<dbReference type="STRING" id="52770.BSZ40_00180"/>
<evidence type="ECO:0000313" key="7">
    <source>
        <dbReference type="EMBL" id="OKL52583.1"/>
    </source>
</evidence>
<dbReference type="GO" id="GO:0004563">
    <property type="term" value="F:beta-N-acetylhexosaminidase activity"/>
    <property type="evidence" value="ECO:0007669"/>
    <property type="project" value="InterPro"/>
</dbReference>
<dbReference type="InterPro" id="IPR052764">
    <property type="entry name" value="GH20_Enzymes"/>
</dbReference>
<dbReference type="SUPFAM" id="SSF55545">
    <property type="entry name" value="beta-N-acetylhexosaminidase-like domain"/>
    <property type="match status" value="1"/>
</dbReference>
<accession>A0A1Q5PY95</accession>
<dbReference type="InterPro" id="IPR029018">
    <property type="entry name" value="Hex-like_dom2"/>
</dbReference>
<dbReference type="InterPro" id="IPR025705">
    <property type="entry name" value="Beta_hexosaminidase_sua/sub"/>
</dbReference>
<feature type="compositionally biased region" description="Pro residues" evidence="5">
    <location>
        <begin position="951"/>
        <end position="981"/>
    </location>
</feature>
<dbReference type="Pfam" id="PF00754">
    <property type="entry name" value="F5_F8_type_C"/>
    <property type="match status" value="1"/>
</dbReference>
<dbReference type="OrthoDB" id="5480482at2"/>
<evidence type="ECO:0000259" key="6">
    <source>
        <dbReference type="PROSITE" id="PS50022"/>
    </source>
</evidence>
<dbReference type="InParanoid" id="A0A1Q5PY95"/>
<dbReference type="SUPFAM" id="SSF51445">
    <property type="entry name" value="(Trans)glycosidases"/>
    <property type="match status" value="1"/>
</dbReference>
<evidence type="ECO:0000256" key="2">
    <source>
        <dbReference type="ARBA" id="ARBA00022801"/>
    </source>
</evidence>
<organism evidence="7 8">
    <name type="scientific">Buchananella hordeovulneris</name>
    <dbReference type="NCBI Taxonomy" id="52770"/>
    <lineage>
        <taxon>Bacteria</taxon>
        <taxon>Bacillati</taxon>
        <taxon>Actinomycetota</taxon>
        <taxon>Actinomycetes</taxon>
        <taxon>Actinomycetales</taxon>
        <taxon>Actinomycetaceae</taxon>
        <taxon>Buchananella</taxon>
    </lineage>
</organism>
<proteinExistence type="inferred from homology"/>
<evidence type="ECO:0000256" key="4">
    <source>
        <dbReference type="PIRSR" id="PIRSR625705-1"/>
    </source>
</evidence>
<evidence type="ECO:0000256" key="1">
    <source>
        <dbReference type="ARBA" id="ARBA00006285"/>
    </source>
</evidence>
<dbReference type="InterPro" id="IPR015882">
    <property type="entry name" value="HEX_bac_N"/>
</dbReference>
<dbReference type="Pfam" id="PF02838">
    <property type="entry name" value="Glyco_hydro_20b"/>
    <property type="match status" value="1"/>
</dbReference>
<keyword evidence="3" id="KW-0326">Glycosidase</keyword>
<dbReference type="Gene3D" id="3.30.379.10">
    <property type="entry name" value="Chitobiase/beta-hexosaminidase domain 2-like"/>
    <property type="match status" value="1"/>
</dbReference>
<dbReference type="InterPro" id="IPR007253">
    <property type="entry name" value="Cell_wall-bd_2"/>
</dbReference>
<dbReference type="InterPro" id="IPR000421">
    <property type="entry name" value="FA58C"/>
</dbReference>